<evidence type="ECO:0000256" key="2">
    <source>
        <dbReference type="SAM" id="Phobius"/>
    </source>
</evidence>
<reference evidence="4" key="1">
    <citation type="submission" date="2018-05" db="EMBL/GenBank/DDBJ databases">
        <authorList>
            <person name="Lanie J.A."/>
            <person name="Ng W.-L."/>
            <person name="Kazmierczak K.M."/>
            <person name="Andrzejewski T.M."/>
            <person name="Davidsen T.M."/>
            <person name="Wayne K.J."/>
            <person name="Tettelin H."/>
            <person name="Glass J.I."/>
            <person name="Rusch D."/>
            <person name="Podicherti R."/>
            <person name="Tsui H.-C.T."/>
            <person name="Winkler M.E."/>
        </authorList>
    </citation>
    <scope>NUCLEOTIDE SEQUENCE</scope>
</reference>
<dbReference type="Pfam" id="PF14870">
    <property type="entry name" value="PSII_BNR"/>
    <property type="match status" value="1"/>
</dbReference>
<feature type="non-terminal residue" evidence="4">
    <location>
        <position position="275"/>
    </location>
</feature>
<feature type="region of interest" description="Disordered" evidence="1">
    <location>
        <begin position="48"/>
        <end position="70"/>
    </location>
</feature>
<dbReference type="SUPFAM" id="SSF110296">
    <property type="entry name" value="Oligoxyloglucan reducing end-specific cellobiohydrolase"/>
    <property type="match status" value="1"/>
</dbReference>
<dbReference type="AlphaFoldDB" id="A0A382WR82"/>
<protein>
    <recommendedName>
        <fullName evidence="3">Photosynthesis system II assembly factor Ycf48/Hcf136-like domain-containing protein</fullName>
    </recommendedName>
</protein>
<keyword evidence="2" id="KW-0812">Transmembrane</keyword>
<evidence type="ECO:0000313" key="4">
    <source>
        <dbReference type="EMBL" id="SVD61159.1"/>
    </source>
</evidence>
<keyword evidence="2" id="KW-1133">Transmembrane helix</keyword>
<evidence type="ECO:0000256" key="1">
    <source>
        <dbReference type="SAM" id="MobiDB-lite"/>
    </source>
</evidence>
<dbReference type="EMBL" id="UINC01161774">
    <property type="protein sequence ID" value="SVD61159.1"/>
    <property type="molecule type" value="Genomic_DNA"/>
</dbReference>
<feature type="compositionally biased region" description="Acidic residues" evidence="1">
    <location>
        <begin position="57"/>
        <end position="69"/>
    </location>
</feature>
<dbReference type="Gene3D" id="2.130.10.10">
    <property type="entry name" value="YVTN repeat-like/Quinoprotein amine dehydrogenase"/>
    <property type="match status" value="1"/>
</dbReference>
<feature type="non-terminal residue" evidence="4">
    <location>
        <position position="1"/>
    </location>
</feature>
<gene>
    <name evidence="4" type="ORF">METZ01_LOCUS414013</name>
</gene>
<evidence type="ECO:0000259" key="3">
    <source>
        <dbReference type="Pfam" id="PF14870"/>
    </source>
</evidence>
<proteinExistence type="predicted"/>
<organism evidence="4">
    <name type="scientific">marine metagenome</name>
    <dbReference type="NCBI Taxonomy" id="408172"/>
    <lineage>
        <taxon>unclassified sequences</taxon>
        <taxon>metagenomes</taxon>
        <taxon>ecological metagenomes</taxon>
    </lineage>
</organism>
<accession>A0A382WR82</accession>
<name>A0A382WR82_9ZZZZ</name>
<dbReference type="InterPro" id="IPR028203">
    <property type="entry name" value="PSII_CF48-like_dom"/>
</dbReference>
<feature type="domain" description="Photosynthesis system II assembly factor Ycf48/Hcf136-like" evidence="3">
    <location>
        <begin position="65"/>
        <end position="234"/>
    </location>
</feature>
<keyword evidence="2" id="KW-0472">Membrane</keyword>
<feature type="transmembrane region" description="Helical" evidence="2">
    <location>
        <begin position="6"/>
        <end position="30"/>
    </location>
</feature>
<sequence length="275" mass="28988">LFGNKLYVWIRLGILMKNILLFPIIFAFIFSACSDFSGNEDAVEASLKPGPVTQQQQEEEEEEEEEEESVSTRTYHHLYGVAFGNNTFVAVGAKGTVRTSSDNGSSWDNGTSGNSYYFDEVAYEDSTFIAVGQYGRIYTSSDNGTTWSRSTWNGSTAGLTGVASGNNVSIAVSSSAVIKSTDNASNWTLKNSAVEVYDMAYGHRTASGKVATCGTITHGGDHDDGTYTSVALSGGSGSGAQATVIVSGDNVTSVSITDGGTGLYQIGDVLTIDNA</sequence>
<dbReference type="InterPro" id="IPR015943">
    <property type="entry name" value="WD40/YVTN_repeat-like_dom_sf"/>
</dbReference>